<protein>
    <submittedName>
        <fullName evidence="1">Uncharacterized protein</fullName>
    </submittedName>
</protein>
<name>A0A7R8ZTC8_9CRUS</name>
<gene>
    <name evidence="1" type="ORF">CTOB1V02_LOCUS11501</name>
</gene>
<dbReference type="SUPFAM" id="SSF57667">
    <property type="entry name" value="beta-beta-alpha zinc fingers"/>
    <property type="match status" value="1"/>
</dbReference>
<sequence>MLSKVEYATEYENMPQNMLTPERSPSHSHVLYATRSFFSLHIYGSMKNPTPPERNASFVLHSTRVYSHIRQHEGIHCGEKPFGCAVCDQRFYRLLNLFETTSISATEKRASLAQFVARTAERNRSVVLFVTKGFIVSSTFSRPRVFPQRKKELHYLSSWQELSNPHICGNMKKSMFEEKVFSVSGAEAQKHGPCLAGQRDWAECVLLRLETLTI</sequence>
<accession>A0A7R8ZTC8</accession>
<evidence type="ECO:0000313" key="1">
    <source>
        <dbReference type="EMBL" id="CAD7233680.1"/>
    </source>
</evidence>
<proteinExistence type="predicted"/>
<organism evidence="1">
    <name type="scientific">Cyprideis torosa</name>
    <dbReference type="NCBI Taxonomy" id="163714"/>
    <lineage>
        <taxon>Eukaryota</taxon>
        <taxon>Metazoa</taxon>
        <taxon>Ecdysozoa</taxon>
        <taxon>Arthropoda</taxon>
        <taxon>Crustacea</taxon>
        <taxon>Oligostraca</taxon>
        <taxon>Ostracoda</taxon>
        <taxon>Podocopa</taxon>
        <taxon>Podocopida</taxon>
        <taxon>Cytherocopina</taxon>
        <taxon>Cytheroidea</taxon>
        <taxon>Cytherideidae</taxon>
        <taxon>Cyprideis</taxon>
    </lineage>
</organism>
<dbReference type="AlphaFoldDB" id="A0A7R8ZTC8"/>
<dbReference type="Gene3D" id="3.30.160.60">
    <property type="entry name" value="Classic Zinc Finger"/>
    <property type="match status" value="1"/>
</dbReference>
<dbReference type="EMBL" id="OB666752">
    <property type="protein sequence ID" value="CAD7233680.1"/>
    <property type="molecule type" value="Genomic_DNA"/>
</dbReference>
<reference evidence="1" key="1">
    <citation type="submission" date="2020-11" db="EMBL/GenBank/DDBJ databases">
        <authorList>
            <person name="Tran Van P."/>
        </authorList>
    </citation>
    <scope>NUCLEOTIDE SEQUENCE</scope>
</reference>
<dbReference type="InterPro" id="IPR036236">
    <property type="entry name" value="Znf_C2H2_sf"/>
</dbReference>